<organism evidence="1 2">
    <name type="scientific">Paenibacillus oryzisoli</name>
    <dbReference type="NCBI Taxonomy" id="1850517"/>
    <lineage>
        <taxon>Bacteria</taxon>
        <taxon>Bacillati</taxon>
        <taxon>Bacillota</taxon>
        <taxon>Bacilli</taxon>
        <taxon>Bacillales</taxon>
        <taxon>Paenibacillaceae</taxon>
        <taxon>Paenibacillus</taxon>
    </lineage>
</organism>
<dbReference type="SUPFAM" id="SSF81301">
    <property type="entry name" value="Nucleotidyltransferase"/>
    <property type="match status" value="1"/>
</dbReference>
<reference evidence="1 2" key="1">
    <citation type="submission" date="2016-05" db="EMBL/GenBank/DDBJ databases">
        <title>Paenibacillus sp. 1ZS3-15 nov., isolated from the rhizosphere soil.</title>
        <authorList>
            <person name="Zhang X.X."/>
            <person name="Zhang J."/>
        </authorList>
    </citation>
    <scope>NUCLEOTIDE SEQUENCE [LARGE SCALE GENOMIC DNA]</scope>
    <source>
        <strain evidence="1 2">1ZS3-15</strain>
    </source>
</reference>
<dbReference type="InterPro" id="IPR043519">
    <property type="entry name" value="NT_sf"/>
</dbReference>
<keyword evidence="2" id="KW-1185">Reference proteome</keyword>
<dbReference type="Proteomes" id="UP000078454">
    <property type="component" value="Unassembled WGS sequence"/>
</dbReference>
<dbReference type="EMBL" id="LYPB01000081">
    <property type="protein sequence ID" value="OAS15674.1"/>
    <property type="molecule type" value="Genomic_DNA"/>
</dbReference>
<name>A0A198A2I1_9BACL</name>
<dbReference type="RefSeq" id="WP_157265021.1">
    <property type="nucleotide sequence ID" value="NZ_LYPB01000081.1"/>
</dbReference>
<dbReference type="STRING" id="1850517.A8708_03585"/>
<evidence type="ECO:0000313" key="1">
    <source>
        <dbReference type="EMBL" id="OAS15674.1"/>
    </source>
</evidence>
<comment type="caution">
    <text evidence="1">The sequence shown here is derived from an EMBL/GenBank/DDBJ whole genome shotgun (WGS) entry which is preliminary data.</text>
</comment>
<dbReference type="AlphaFoldDB" id="A0A198A2I1"/>
<dbReference type="OrthoDB" id="2663421at2"/>
<dbReference type="Gene3D" id="3.30.460.40">
    <property type="match status" value="1"/>
</dbReference>
<accession>A0A198A2I1</accession>
<protein>
    <submittedName>
        <fullName evidence="1">Uncharacterized protein</fullName>
    </submittedName>
</protein>
<sequence length="175" mass="18878">MNPDIRSLVAVTSSLEQAGIRYSLGGSGLMLSLGLTDTVGDWDVMVEAPLEGVKHALLHEQVEEITSGDYPFGTAYKLVVHSGTPQVEIIGGLSIYTDGSLCRLPSIPSSSWNGIQVGSPEVWYVAYALMNRSAKAAVLLSYLKKIGANQEILNRLMNEPLPDAIMGEIRFLIEA</sequence>
<proteinExistence type="predicted"/>
<evidence type="ECO:0000313" key="2">
    <source>
        <dbReference type="Proteomes" id="UP000078454"/>
    </source>
</evidence>
<gene>
    <name evidence="1" type="ORF">A8708_03585</name>
</gene>